<reference evidence="7 8" key="1">
    <citation type="submission" date="2015-06" db="EMBL/GenBank/DDBJ databases">
        <title>Draft genome of the ant-associated black yeast Phialophora attae CBS 131958.</title>
        <authorList>
            <person name="Moreno L.F."/>
            <person name="Stielow B.J."/>
            <person name="de Hoog S."/>
            <person name="Vicente V.A."/>
            <person name="Weiss V.A."/>
            <person name="de Vries M."/>
            <person name="Cruz L.M."/>
            <person name="Souza E.M."/>
        </authorList>
    </citation>
    <scope>NUCLEOTIDE SEQUENCE [LARGE SCALE GENOMIC DNA]</scope>
    <source>
        <strain evidence="7 8">CBS 131958</strain>
    </source>
</reference>
<dbReference type="InterPro" id="IPR003954">
    <property type="entry name" value="RRM_euk-type"/>
</dbReference>
<keyword evidence="2" id="KW-0677">Repeat</keyword>
<evidence type="ECO:0000256" key="4">
    <source>
        <dbReference type="PROSITE-ProRule" id="PRU00176"/>
    </source>
</evidence>
<dbReference type="PANTHER" id="PTHR48036">
    <property type="entry name" value="SPLICING FACTOR (PAD-1), PUTATIVE (AFU_ORTHOLOGUE AFUA_1G15810)-RELATED"/>
    <property type="match status" value="1"/>
</dbReference>
<feature type="region of interest" description="Disordered" evidence="5">
    <location>
        <begin position="485"/>
        <end position="508"/>
    </location>
</feature>
<dbReference type="EMBL" id="LFJN01000006">
    <property type="protein sequence ID" value="KPI43058.1"/>
    <property type="molecule type" value="Genomic_DNA"/>
</dbReference>
<evidence type="ECO:0000259" key="6">
    <source>
        <dbReference type="PROSITE" id="PS50102"/>
    </source>
</evidence>
<keyword evidence="8" id="KW-1185">Reference proteome</keyword>
<dbReference type="SMART" id="SM00360">
    <property type="entry name" value="RRM"/>
    <property type="match status" value="3"/>
</dbReference>
<feature type="domain" description="RRM" evidence="6">
    <location>
        <begin position="519"/>
        <end position="603"/>
    </location>
</feature>
<dbReference type="GeneID" id="28733893"/>
<feature type="domain" description="RRM" evidence="6">
    <location>
        <begin position="240"/>
        <end position="317"/>
    </location>
</feature>
<dbReference type="Pfam" id="PF00076">
    <property type="entry name" value="RRM_1"/>
    <property type="match status" value="3"/>
</dbReference>
<dbReference type="CDD" id="cd12284">
    <property type="entry name" value="RRM2_RBM23_RBM39"/>
    <property type="match status" value="1"/>
</dbReference>
<sequence length="616" mass="67748">MASLILGAGILVHDKIKSSKAKKQEKKRKAYEARYNELEQEHKSQEATFLERKMTGDSSSRAKDAATAEKQSELKRHSSDSQRSIRSHHDEDSPARWVEEAQRERQRDRQRTGTPTQTVINQNAPSDVIEIMTAMVPVIVTASDVIEVVIAVETKKTHGAREASVAPLMEVTEVDIAAGAVTETDVDHIAMMTTIGGALDPLEMTDTTAPAPAVTMTVETETATNATPEPQLNEDERDRRTVFVQQLAARLRTKELIAFFEKVGAVKEAQIVKDRVSGRSKGVGYVEFRSEDSVPLAIAMTGQKLLGIPIIAQLTEAEKNRQARNPETTTTTHSSVPFHRLYVGNIHFSITEQDLQNVFEPFGELEFVQLQKEEGGRSRGYGFVQFRDPNQAREALEKMNGFDLAGRPIRVGLGNDKFTPESTANLLQRFQGQNQPTNFQGSAFSGSGGRGAHAGGSGGNFDRADVAGVNFSNYSRDALMRKLARTEDSSADEPRQKAPTAAPRKETKPLPVTVAAASRCVLLRNMFNPAEEEGDSWVKELEDDVKAECEEKYGKVVHISLDPNTQGDIYLKFERVSGGEKAIQGLNGRFFGGRQISAQPVVDAVYSSLFARTKAL</sequence>
<dbReference type="GO" id="GO:0006397">
    <property type="term" value="P:mRNA processing"/>
    <property type="evidence" value="ECO:0007669"/>
    <property type="project" value="InterPro"/>
</dbReference>
<dbReference type="CDD" id="cd12285">
    <property type="entry name" value="RRM3_RBM39_like"/>
    <property type="match status" value="1"/>
</dbReference>
<dbReference type="PROSITE" id="PS50102">
    <property type="entry name" value="RRM"/>
    <property type="match status" value="3"/>
</dbReference>
<name>A0A0N0NPS2_9EURO</name>
<feature type="region of interest" description="Disordered" evidence="5">
    <location>
        <begin position="17"/>
        <end position="119"/>
    </location>
</feature>
<dbReference type="FunFam" id="3.30.70.330:FF:000354">
    <property type="entry name" value="RNA splicing factor Pad-1"/>
    <property type="match status" value="1"/>
</dbReference>
<evidence type="ECO:0000256" key="3">
    <source>
        <dbReference type="ARBA" id="ARBA00022884"/>
    </source>
</evidence>
<accession>A0A0N0NPS2</accession>
<evidence type="ECO:0000313" key="8">
    <source>
        <dbReference type="Proteomes" id="UP000038010"/>
    </source>
</evidence>
<dbReference type="OrthoDB" id="5411533at2759"/>
<keyword evidence="1" id="KW-0597">Phosphoprotein</keyword>
<dbReference type="Pfam" id="PF15519">
    <property type="entry name" value="RBM39linker"/>
    <property type="match status" value="1"/>
</dbReference>
<keyword evidence="3 4" id="KW-0694">RNA-binding</keyword>
<feature type="compositionally biased region" description="Basic and acidic residues" evidence="5">
    <location>
        <begin position="87"/>
        <end position="111"/>
    </location>
</feature>
<dbReference type="InterPro" id="IPR035979">
    <property type="entry name" value="RBD_domain_sf"/>
</dbReference>
<dbReference type="InterPro" id="IPR000504">
    <property type="entry name" value="RRM_dom"/>
</dbReference>
<feature type="compositionally biased region" description="Basic residues" evidence="5">
    <location>
        <begin position="18"/>
        <end position="29"/>
    </location>
</feature>
<dbReference type="InterPro" id="IPR012677">
    <property type="entry name" value="Nucleotide-bd_a/b_plait_sf"/>
</dbReference>
<feature type="compositionally biased region" description="Basic and acidic residues" evidence="5">
    <location>
        <begin position="485"/>
        <end position="496"/>
    </location>
</feature>
<dbReference type="InterPro" id="IPR006509">
    <property type="entry name" value="RBM39_SF"/>
</dbReference>
<dbReference type="STRING" id="1664694.A0A0N0NPS2"/>
<dbReference type="VEuPathDB" id="FungiDB:AB675_2072"/>
<dbReference type="GO" id="GO:0003723">
    <property type="term" value="F:RNA binding"/>
    <property type="evidence" value="ECO:0007669"/>
    <property type="project" value="UniProtKB-UniRule"/>
</dbReference>
<dbReference type="SUPFAM" id="SSF54928">
    <property type="entry name" value="RNA-binding domain, RBD"/>
    <property type="match status" value="3"/>
</dbReference>
<dbReference type="Gene3D" id="3.30.70.330">
    <property type="match status" value="3"/>
</dbReference>
<evidence type="ECO:0000313" key="7">
    <source>
        <dbReference type="EMBL" id="KPI43058.1"/>
    </source>
</evidence>
<dbReference type="NCBIfam" id="TIGR01622">
    <property type="entry name" value="SF-CC1"/>
    <property type="match status" value="1"/>
</dbReference>
<dbReference type="AlphaFoldDB" id="A0A0N0NPS2"/>
<feature type="compositionally biased region" description="Basic and acidic residues" evidence="5">
    <location>
        <begin position="30"/>
        <end position="80"/>
    </location>
</feature>
<feature type="domain" description="RRM" evidence="6">
    <location>
        <begin position="339"/>
        <end position="416"/>
    </location>
</feature>
<evidence type="ECO:0000256" key="5">
    <source>
        <dbReference type="SAM" id="MobiDB-lite"/>
    </source>
</evidence>
<dbReference type="CDD" id="cd12283">
    <property type="entry name" value="RRM1_RBM39_like"/>
    <property type="match status" value="1"/>
</dbReference>
<dbReference type="Proteomes" id="UP000038010">
    <property type="component" value="Unassembled WGS sequence"/>
</dbReference>
<dbReference type="RefSeq" id="XP_018003021.1">
    <property type="nucleotide sequence ID" value="XM_018142013.1"/>
</dbReference>
<dbReference type="FunFam" id="3.30.70.330:FF:000172">
    <property type="entry name" value="RNA splicing factor Pad-1"/>
    <property type="match status" value="1"/>
</dbReference>
<protein>
    <submittedName>
        <fullName evidence="7">RNA-binding protein rsd1</fullName>
    </submittedName>
</protein>
<dbReference type="SMART" id="SM00361">
    <property type="entry name" value="RRM_1"/>
    <property type="match status" value="2"/>
</dbReference>
<proteinExistence type="predicted"/>
<dbReference type="GO" id="GO:0005634">
    <property type="term" value="C:nucleus"/>
    <property type="evidence" value="ECO:0007669"/>
    <property type="project" value="InterPro"/>
</dbReference>
<evidence type="ECO:0000256" key="2">
    <source>
        <dbReference type="ARBA" id="ARBA00022737"/>
    </source>
</evidence>
<dbReference type="InterPro" id="IPR029123">
    <property type="entry name" value="RBM39_linker"/>
</dbReference>
<evidence type="ECO:0000256" key="1">
    <source>
        <dbReference type="ARBA" id="ARBA00022553"/>
    </source>
</evidence>
<comment type="caution">
    <text evidence="7">The sequence shown here is derived from an EMBL/GenBank/DDBJ whole genome shotgun (WGS) entry which is preliminary data.</text>
</comment>
<gene>
    <name evidence="7" type="ORF">AB675_2072</name>
</gene>
<organism evidence="7 8">
    <name type="scientific">Cyphellophora attinorum</name>
    <dbReference type="NCBI Taxonomy" id="1664694"/>
    <lineage>
        <taxon>Eukaryota</taxon>
        <taxon>Fungi</taxon>
        <taxon>Dikarya</taxon>
        <taxon>Ascomycota</taxon>
        <taxon>Pezizomycotina</taxon>
        <taxon>Eurotiomycetes</taxon>
        <taxon>Chaetothyriomycetidae</taxon>
        <taxon>Chaetothyriales</taxon>
        <taxon>Cyphellophoraceae</taxon>
        <taxon>Cyphellophora</taxon>
    </lineage>
</organism>